<dbReference type="PANTHER" id="PTHR33608">
    <property type="entry name" value="BLL2464 PROTEIN"/>
    <property type="match status" value="1"/>
</dbReference>
<dbReference type="Pfam" id="PF01882">
    <property type="entry name" value="DUF58"/>
    <property type="match status" value="1"/>
</dbReference>
<feature type="domain" description="DUF58" evidence="2">
    <location>
        <begin position="221"/>
        <end position="385"/>
    </location>
</feature>
<evidence type="ECO:0000313" key="4">
    <source>
        <dbReference type="Proteomes" id="UP001469365"/>
    </source>
</evidence>
<evidence type="ECO:0000259" key="2">
    <source>
        <dbReference type="Pfam" id="PF01882"/>
    </source>
</evidence>
<dbReference type="SUPFAM" id="SSF53300">
    <property type="entry name" value="vWA-like"/>
    <property type="match status" value="1"/>
</dbReference>
<proteinExistence type="predicted"/>
<dbReference type="Gene3D" id="3.40.50.410">
    <property type="entry name" value="von Willebrand factor, type A domain"/>
    <property type="match status" value="1"/>
</dbReference>
<dbReference type="InterPro" id="IPR036465">
    <property type="entry name" value="vWFA_dom_sf"/>
</dbReference>
<keyword evidence="4" id="KW-1185">Reference proteome</keyword>
<dbReference type="EMBL" id="JBBPCC010000028">
    <property type="protein sequence ID" value="MEK8132287.1"/>
    <property type="molecule type" value="Genomic_DNA"/>
</dbReference>
<reference evidence="3 4" key="1">
    <citation type="submission" date="2024-04" db="EMBL/GenBank/DDBJ databases">
        <title>draft genome sequnece of Paenibacillus filicis.</title>
        <authorList>
            <person name="Kim D.-U."/>
        </authorList>
    </citation>
    <scope>NUCLEOTIDE SEQUENCE [LARGE SCALE GENOMIC DNA]</scope>
    <source>
        <strain evidence="3 4">KACC14197</strain>
    </source>
</reference>
<evidence type="ECO:0000313" key="3">
    <source>
        <dbReference type="EMBL" id="MEK8132287.1"/>
    </source>
</evidence>
<comment type="caution">
    <text evidence="3">The sequence shown here is derived from an EMBL/GenBank/DDBJ whole genome shotgun (WGS) entry which is preliminary data.</text>
</comment>
<accession>A0ABU9DTZ6</accession>
<keyword evidence="1" id="KW-0812">Transmembrane</keyword>
<keyword evidence="1" id="KW-0472">Membrane</keyword>
<evidence type="ECO:0000256" key="1">
    <source>
        <dbReference type="SAM" id="Phobius"/>
    </source>
</evidence>
<dbReference type="RefSeq" id="WP_341419416.1">
    <property type="nucleotide sequence ID" value="NZ_JBBPCC010000028.1"/>
</dbReference>
<protein>
    <submittedName>
        <fullName evidence="3">DUF58 domain-containing protein</fullName>
    </submittedName>
</protein>
<dbReference type="PANTHER" id="PTHR33608:SF3">
    <property type="entry name" value="SLR2013 PROTEIN"/>
    <property type="match status" value="1"/>
</dbReference>
<dbReference type="InterPro" id="IPR002881">
    <property type="entry name" value="DUF58"/>
</dbReference>
<dbReference type="Proteomes" id="UP001469365">
    <property type="component" value="Unassembled WGS sequence"/>
</dbReference>
<sequence>MTTSSRKRWPRFRFLAEKLEERLVVPTPRLALVAAGSALVVGAGYAAGFGPAAFAVVNALLLGASVLDLSLLPRRKALKVIRSLPRQADIGMPFEVMLTVDAPASRLEGMKLEAVDEVPQVFQVTGAAGMKTIGQGREASLRYTAAGLERGIHAFDRIRLRYSGRLGLWSKQMTIRTGQSISIYPDLSAVRGILASAQRDLMLEGRRVYKRERSGSEFHAIREYVPDDDPRLINWRASARSRSLMTNVFRPERGKVVTILLDCGRMMGVELEGRTKLDASLEAALALAAVALKQGDKVAVLAFSSKVKVYVPPGAGLAHLQMITEAVFDLRSEFVEASYSMALQHLLRVQKKRGLTVLFSDLDKDMFEDQLLPLLLRVRRQHHMLLLGMRDDVLHGWAHTATATRREAYIKSLAHKFTMDRRAFAARMAASGIDVVDVPVGELAWTAVNRYLDVKADDLL</sequence>
<keyword evidence="1" id="KW-1133">Transmembrane helix</keyword>
<feature type="transmembrane region" description="Helical" evidence="1">
    <location>
        <begin position="30"/>
        <end position="47"/>
    </location>
</feature>
<organism evidence="3 4">
    <name type="scientific">Paenibacillus filicis</name>
    <dbReference type="NCBI Taxonomy" id="669464"/>
    <lineage>
        <taxon>Bacteria</taxon>
        <taxon>Bacillati</taxon>
        <taxon>Bacillota</taxon>
        <taxon>Bacilli</taxon>
        <taxon>Bacillales</taxon>
        <taxon>Paenibacillaceae</taxon>
        <taxon>Paenibacillus</taxon>
    </lineage>
</organism>
<gene>
    <name evidence="3" type="ORF">WMW72_30750</name>
</gene>
<name>A0ABU9DTZ6_9BACL</name>